<dbReference type="PANTHER" id="PTHR31973:SF195">
    <property type="entry name" value="MUDR FAMILY TRANSPOSASE"/>
    <property type="match status" value="1"/>
</dbReference>
<evidence type="ECO:0000313" key="4">
    <source>
        <dbReference type="Proteomes" id="UP001280121"/>
    </source>
</evidence>
<proteinExistence type="predicted"/>
<dbReference type="InterPro" id="IPR018289">
    <property type="entry name" value="MULE_transposase_dom"/>
</dbReference>
<accession>A0AAD9XPC8</accession>
<evidence type="ECO:0000259" key="1">
    <source>
        <dbReference type="Pfam" id="PF03108"/>
    </source>
</evidence>
<protein>
    <recommendedName>
        <fullName evidence="5">MULE transposase domain-containing protein</fullName>
    </recommendedName>
</protein>
<reference evidence="3" key="1">
    <citation type="journal article" date="2023" name="Plant J.">
        <title>Genome sequences and population genomics provide insights into the demographic history, inbreeding, and mutation load of two 'living fossil' tree species of Dipteronia.</title>
        <authorList>
            <person name="Feng Y."/>
            <person name="Comes H.P."/>
            <person name="Chen J."/>
            <person name="Zhu S."/>
            <person name="Lu R."/>
            <person name="Zhang X."/>
            <person name="Li P."/>
            <person name="Qiu J."/>
            <person name="Olsen K.M."/>
            <person name="Qiu Y."/>
        </authorList>
    </citation>
    <scope>NUCLEOTIDE SEQUENCE</scope>
    <source>
        <strain evidence="3">KIB01</strain>
    </source>
</reference>
<dbReference type="AlphaFoldDB" id="A0AAD9XPC8"/>
<dbReference type="InterPro" id="IPR004332">
    <property type="entry name" value="Transposase_MuDR"/>
</dbReference>
<feature type="domain" description="Transposase MuDR plant" evidence="1">
    <location>
        <begin position="2"/>
        <end position="40"/>
    </location>
</feature>
<evidence type="ECO:0008006" key="5">
    <source>
        <dbReference type="Google" id="ProtNLM"/>
    </source>
</evidence>
<dbReference type="PANTHER" id="PTHR31973">
    <property type="entry name" value="POLYPROTEIN, PUTATIVE-RELATED"/>
    <property type="match status" value="1"/>
</dbReference>
<name>A0AAD9XPC8_9ROSI</name>
<keyword evidence="4" id="KW-1185">Reference proteome</keyword>
<comment type="caution">
    <text evidence="3">The sequence shown here is derived from an EMBL/GenBank/DDBJ whole genome shotgun (WGS) entry which is preliminary data.</text>
</comment>
<feature type="domain" description="MULE transposase" evidence="2">
    <location>
        <begin position="179"/>
        <end position="273"/>
    </location>
</feature>
<evidence type="ECO:0000313" key="3">
    <source>
        <dbReference type="EMBL" id="KAK2663299.1"/>
    </source>
</evidence>
<dbReference type="EMBL" id="JANJYI010000001">
    <property type="protein sequence ID" value="KAK2663299.1"/>
    <property type="molecule type" value="Genomic_DNA"/>
</dbReference>
<sequence>MYALTVRFEWKFKRSTKTRFAATCKNSKCEWVIRAGKLKNGTYWHVKSFVKEHTCINDDNYNMQFNQVSSFVIGELFARKMYDPGCTIRPKDIITEVREQYDINLKYNKAYRSKNHALNTVFGDPWESFKRLPEFFYMLEQSNPGTVTKIETDSENRFAYGFMSLGASIVGFNEVIRPVIAIDATHLKAKTRGVLLVTAFKDGNEMIYLLAFGFANSECTESWTWFLSQLRNVIVDPKRVMIISDRHTSIIGGMAEIFPDATHGFYAYHLAQNLRKICKQWDDVIKLYYHATYTYCIEEFEREMAELKDTHRKCYDYLLEIGMEKISRVRSPKRRYKMMTTNITESMNSCLLAIRKLPIASIVEFIRDLLQRWFHDRMTNAREMSTYLTRYADDHIKQRVLQSQRCEVHPIDCNRFKVDDKWTDTIVDLEQRSCSCRQ</sequence>
<organism evidence="3 4">
    <name type="scientific">Dipteronia dyeriana</name>
    <dbReference type="NCBI Taxonomy" id="168575"/>
    <lineage>
        <taxon>Eukaryota</taxon>
        <taxon>Viridiplantae</taxon>
        <taxon>Streptophyta</taxon>
        <taxon>Embryophyta</taxon>
        <taxon>Tracheophyta</taxon>
        <taxon>Spermatophyta</taxon>
        <taxon>Magnoliopsida</taxon>
        <taxon>eudicotyledons</taxon>
        <taxon>Gunneridae</taxon>
        <taxon>Pentapetalae</taxon>
        <taxon>rosids</taxon>
        <taxon>malvids</taxon>
        <taxon>Sapindales</taxon>
        <taxon>Sapindaceae</taxon>
        <taxon>Hippocastanoideae</taxon>
        <taxon>Acereae</taxon>
        <taxon>Dipteronia</taxon>
    </lineage>
</organism>
<evidence type="ECO:0000259" key="2">
    <source>
        <dbReference type="Pfam" id="PF10551"/>
    </source>
</evidence>
<dbReference type="Pfam" id="PF03108">
    <property type="entry name" value="DBD_Tnp_Mut"/>
    <property type="match status" value="1"/>
</dbReference>
<gene>
    <name evidence="3" type="ORF">Ddye_001873</name>
</gene>
<dbReference type="Pfam" id="PF10551">
    <property type="entry name" value="MULE"/>
    <property type="match status" value="1"/>
</dbReference>
<dbReference type="Proteomes" id="UP001280121">
    <property type="component" value="Unassembled WGS sequence"/>
</dbReference>